<sequence>MIVAVSVLAVVTAVAVPSFVNSHQTAAVESRASKLLTILEVGQTESVKRHRAVYVYYQPAKEGVDGCIGLSEKSAATDFSCSNSEGLQKVAFTEEDAITVQDPLVADTTKLFHFSSVNGLPSSNETVKLTYGDETGGESGVMIRQYSGLKGCSNTAYRGWEACPS</sequence>
<gene>
    <name evidence="1" type="ORF">ATN88_23805</name>
</gene>
<reference evidence="1 2" key="1">
    <citation type="submission" date="2015-11" db="EMBL/GenBank/DDBJ databases">
        <title>Genomic Taxonomy of the Vibrionaceae.</title>
        <authorList>
            <person name="Gomez-Gil B."/>
            <person name="Enciso-Ibarra J."/>
        </authorList>
    </citation>
    <scope>NUCLEOTIDE SEQUENCE [LARGE SCALE GENOMIC DNA]</scope>
    <source>
        <strain evidence="1 2">CAIM 912</strain>
    </source>
</reference>
<dbReference type="STRING" id="294935.ATN88_23805"/>
<evidence type="ECO:0000313" key="2">
    <source>
        <dbReference type="Proteomes" id="UP000070529"/>
    </source>
</evidence>
<organism evidence="1 2">
    <name type="scientific">Enterovibrio coralii</name>
    <dbReference type="NCBI Taxonomy" id="294935"/>
    <lineage>
        <taxon>Bacteria</taxon>
        <taxon>Pseudomonadati</taxon>
        <taxon>Pseudomonadota</taxon>
        <taxon>Gammaproteobacteria</taxon>
        <taxon>Vibrionales</taxon>
        <taxon>Vibrionaceae</taxon>
        <taxon>Enterovibrio</taxon>
    </lineage>
</organism>
<dbReference type="SUPFAM" id="SSF54523">
    <property type="entry name" value="Pili subunits"/>
    <property type="match status" value="1"/>
</dbReference>
<evidence type="ECO:0008006" key="3">
    <source>
        <dbReference type="Google" id="ProtNLM"/>
    </source>
</evidence>
<proteinExistence type="predicted"/>
<accession>A0A135IAV5</accession>
<dbReference type="Proteomes" id="UP000070529">
    <property type="component" value="Unassembled WGS sequence"/>
</dbReference>
<dbReference type="AlphaFoldDB" id="A0A135IAV5"/>
<comment type="caution">
    <text evidence="1">The sequence shown here is derived from an EMBL/GenBank/DDBJ whole genome shotgun (WGS) entry which is preliminary data.</text>
</comment>
<dbReference type="EMBL" id="LNTY01000021">
    <property type="protein sequence ID" value="KXF82569.1"/>
    <property type="molecule type" value="Genomic_DNA"/>
</dbReference>
<keyword evidence="2" id="KW-1185">Reference proteome</keyword>
<name>A0A135IAV5_9GAMM</name>
<dbReference type="InterPro" id="IPR045584">
    <property type="entry name" value="Pilin-like"/>
</dbReference>
<protein>
    <recommendedName>
        <fullName evidence="3">Type IV pilin</fullName>
    </recommendedName>
</protein>
<dbReference type="OrthoDB" id="5918496at2"/>
<evidence type="ECO:0000313" key="1">
    <source>
        <dbReference type="EMBL" id="KXF82569.1"/>
    </source>
</evidence>